<keyword evidence="3" id="KW-1185">Reference proteome</keyword>
<sequence length="934" mass="102502">MADGKIRIDTRIDNSHAEKDLKDLEKVVDACSRHMKDAFESIDSVKGCEKAIQRQVNAYQKAKEKASEYEKQIEQVNAQLKEKESTALKNANIGFSNDTPEKMQNRADSLLSNDKDYNKLIEQSAKLEESWYAQNEKMNQANSNVEALESRMDRLKNKVDSATKSTSRMSRVFSGLKGIGSKIKDVFTAGFGKAGSVAGNFFKGIGKSTTNSIKNIKRMGLAILGIRAAYSLVRKAADQYLESNQSASNQISAIWNTLGAMIGPIVDMVISGVVTALSYINALIKALTGIDFVAKANASALKKQTKATKGVAKATKEANAQLADFDEMSKLEDKSKDSSGSGTGLFTPTSVDTSWIDGLKDAFNKGAYELGKYLGESLNDALRQIDWDKIKSTAQDIGRNIALFLNGAIDGIDWKLLGSTIGEGLNTVLNFAYGFVSTFNFRGFGEALGTAFDSCFKTIDWNMLAETISKGFIGIFNSISGFLSAVDWQNIGKTLVDFILSIDWVGMISALAEAAALLLKGFVDLVVGGLTELIAQLPNITSSIFEWISSIDWNSLGKSLGEYVSQIVGQLIDVILNTDWVSVVVNIAGIIGSATLGIIDFVVGFIQAVLDSIWNAITKSFNYNDFLKWIEGVVKSIQDGIADINTWINNKFMEARQAIYDVFGKIGDWFKERYNDICNAFDSAGTWFKDKFDSAVKGVKDAFSSIGKWFTDRRNDINNAFSSIGSWFSEKFTGAWNAIKGIFSSDAVTRFFAGAWNNIKGAFGSVSDWFRGTFADAWQAVKNVFSSGGAIFNGIKDGILNGLKAVINALIKGINRVIKIPFDGINSALKTIKSTNILGFKPFSWIGTITVPSIPKLAKGGIVNNPTMFQAGEAGKEAVLPLQNNTQWMQDLADFINSQRDDDGEKEINLYIDGERFFRWFIKKYKQWQLQTNG</sequence>
<evidence type="ECO:0008006" key="4">
    <source>
        <dbReference type="Google" id="ProtNLM"/>
    </source>
</evidence>
<name>A0A2T3FZF6_9FIRM</name>
<dbReference type="Proteomes" id="UP000241201">
    <property type="component" value="Unassembled WGS sequence"/>
</dbReference>
<feature type="coiled-coil region" evidence="1">
    <location>
        <begin position="138"/>
        <end position="165"/>
    </location>
</feature>
<reference evidence="3" key="1">
    <citation type="submission" date="2018-03" db="EMBL/GenBank/DDBJ databases">
        <title>Lachnoclostridium SNUG30370 gen.nov., sp.nov., isolated from human faeces.</title>
        <authorList>
            <person name="Seo B."/>
            <person name="Jeon K."/>
            <person name="Ko G."/>
        </authorList>
    </citation>
    <scope>NUCLEOTIDE SEQUENCE [LARGE SCALE GENOMIC DNA]</scope>
    <source>
        <strain evidence="3">SNUG30370</strain>
    </source>
</reference>
<evidence type="ECO:0000313" key="2">
    <source>
        <dbReference type="EMBL" id="PST40561.1"/>
    </source>
</evidence>
<evidence type="ECO:0000313" key="3">
    <source>
        <dbReference type="Proteomes" id="UP000241201"/>
    </source>
</evidence>
<comment type="caution">
    <text evidence="2">The sequence shown here is derived from an EMBL/GenBank/DDBJ whole genome shotgun (WGS) entry which is preliminary data.</text>
</comment>
<gene>
    <name evidence="2" type="ORF">C7U55_06515</name>
</gene>
<dbReference type="AlphaFoldDB" id="A0A2T3FZF6"/>
<proteinExistence type="predicted"/>
<dbReference type="EMBL" id="PYLP01000006">
    <property type="protein sequence ID" value="PST40561.1"/>
    <property type="molecule type" value="Genomic_DNA"/>
</dbReference>
<dbReference type="Gene3D" id="1.20.120.20">
    <property type="entry name" value="Apolipoprotein"/>
    <property type="match status" value="1"/>
</dbReference>
<evidence type="ECO:0000256" key="1">
    <source>
        <dbReference type="SAM" id="Coils"/>
    </source>
</evidence>
<dbReference type="GeneID" id="77470742"/>
<organism evidence="2 3">
    <name type="scientific">Faecalibacillus faecis</name>
    <dbReference type="NCBI Taxonomy" id="1982628"/>
    <lineage>
        <taxon>Bacteria</taxon>
        <taxon>Bacillati</taxon>
        <taxon>Bacillota</taxon>
        <taxon>Erysipelotrichia</taxon>
        <taxon>Erysipelotrichales</taxon>
        <taxon>Coprobacillaceae</taxon>
        <taxon>Faecalibacillus</taxon>
    </lineage>
</organism>
<dbReference type="InterPro" id="IPR016024">
    <property type="entry name" value="ARM-type_fold"/>
</dbReference>
<protein>
    <recommendedName>
        <fullName evidence="4">Phage tail tape measure protein</fullName>
    </recommendedName>
</protein>
<accession>A0A2T3FZF6</accession>
<dbReference type="SUPFAM" id="SSF48371">
    <property type="entry name" value="ARM repeat"/>
    <property type="match status" value="1"/>
</dbReference>
<feature type="coiled-coil region" evidence="1">
    <location>
        <begin position="45"/>
        <end position="86"/>
    </location>
</feature>
<dbReference type="RefSeq" id="WP_106987868.1">
    <property type="nucleotide sequence ID" value="NZ_PYLP01000006.1"/>
</dbReference>
<keyword evidence="1" id="KW-0175">Coiled coil</keyword>